<evidence type="ECO:0000313" key="1">
    <source>
        <dbReference type="EMBL" id="MBO1531024.1"/>
    </source>
</evidence>
<comment type="caution">
    <text evidence="1">The sequence shown here is derived from an EMBL/GenBank/DDBJ whole genome shotgun (WGS) entry which is preliminary data.</text>
</comment>
<accession>A0ABS3NNN1</accession>
<evidence type="ECO:0008006" key="3">
    <source>
        <dbReference type="Google" id="ProtNLM"/>
    </source>
</evidence>
<reference evidence="1 2" key="1">
    <citation type="submission" date="2021-03" db="EMBL/GenBank/DDBJ databases">
        <authorList>
            <person name="Shang D.-D."/>
            <person name="Du Z.-J."/>
            <person name="Chen G.-J."/>
        </authorList>
    </citation>
    <scope>NUCLEOTIDE SEQUENCE [LARGE SCALE GENOMIC DNA]</scope>
    <source>
        <strain evidence="1 2">F1192</strain>
    </source>
</reference>
<name>A0ABS3NNN1_9GAMM</name>
<dbReference type="RefSeq" id="WP_207991155.1">
    <property type="nucleotide sequence ID" value="NZ_JAGBKM010000011.1"/>
</dbReference>
<proteinExistence type="predicted"/>
<sequence>MPQTSYQAQVTSKDAADQLVADTESVQGVKWVNVNIDQGTIVVTHSEDYDEAAFKSAAGI</sequence>
<organism evidence="1 2">
    <name type="scientific">Psychrobacter coccoides</name>
    <dbReference type="NCBI Taxonomy" id="2818440"/>
    <lineage>
        <taxon>Bacteria</taxon>
        <taxon>Pseudomonadati</taxon>
        <taxon>Pseudomonadota</taxon>
        <taxon>Gammaproteobacteria</taxon>
        <taxon>Moraxellales</taxon>
        <taxon>Moraxellaceae</taxon>
        <taxon>Psychrobacter</taxon>
    </lineage>
</organism>
<gene>
    <name evidence="1" type="ORF">J3492_07320</name>
</gene>
<dbReference type="EMBL" id="JAGBKM010000011">
    <property type="protein sequence ID" value="MBO1531024.1"/>
    <property type="molecule type" value="Genomic_DNA"/>
</dbReference>
<dbReference type="Proteomes" id="UP000664554">
    <property type="component" value="Unassembled WGS sequence"/>
</dbReference>
<evidence type="ECO:0000313" key="2">
    <source>
        <dbReference type="Proteomes" id="UP000664554"/>
    </source>
</evidence>
<protein>
    <recommendedName>
        <fullName evidence="3">HMA domain-containing protein</fullName>
    </recommendedName>
</protein>
<keyword evidence="2" id="KW-1185">Reference proteome</keyword>